<accession>A0AAD2B6V5</accession>
<feature type="region of interest" description="Disordered" evidence="1">
    <location>
        <begin position="149"/>
        <end position="170"/>
    </location>
</feature>
<protein>
    <recommendedName>
        <fullName evidence="4">Phasin domain-containing protein</fullName>
    </recommendedName>
</protein>
<dbReference type="AlphaFoldDB" id="A0AAD2B6V5"/>
<comment type="caution">
    <text evidence="2">The sequence shown here is derived from an EMBL/GenBank/DDBJ whole genome shotgun (WGS) entry which is preliminary data.</text>
</comment>
<evidence type="ECO:0000256" key="1">
    <source>
        <dbReference type="SAM" id="MobiDB-lite"/>
    </source>
</evidence>
<evidence type="ECO:0000313" key="3">
    <source>
        <dbReference type="Proteomes" id="UP001189915"/>
    </source>
</evidence>
<name>A0AAD2B6V5_9RALS</name>
<organism evidence="2 3">
    <name type="scientific">Ralstonia wenshanensis</name>
    <dbReference type="NCBI Taxonomy" id="2842456"/>
    <lineage>
        <taxon>Bacteria</taxon>
        <taxon>Pseudomonadati</taxon>
        <taxon>Pseudomonadota</taxon>
        <taxon>Betaproteobacteria</taxon>
        <taxon>Burkholderiales</taxon>
        <taxon>Burkholderiaceae</taxon>
        <taxon>Ralstonia</taxon>
    </lineage>
</organism>
<sequence>MDTPANVPLALQKAQVKFALQTLGLLKATRQRWYELGADLLAADVARTESALADLQSVEDWNAFAALLPNAFWQASQRTMDVLQGVLQTAISNQSSFVADYQRVMLEWQQASVRALSMAGNAMPIHTALQEMLSTWGVPADALVRSASKQSTPNLLRAPGKGNGQLRKAS</sequence>
<keyword evidence="3" id="KW-1185">Reference proteome</keyword>
<dbReference type="EMBL" id="CATWAF010000005">
    <property type="protein sequence ID" value="CAJ0702318.1"/>
    <property type="molecule type" value="Genomic_DNA"/>
</dbReference>
<reference evidence="2 3" key="1">
    <citation type="submission" date="2023-07" db="EMBL/GenBank/DDBJ databases">
        <authorList>
            <person name="Peeters C."/>
        </authorList>
    </citation>
    <scope>NUCLEOTIDE SEQUENCE [LARGE SCALE GENOMIC DNA]</scope>
    <source>
        <strain evidence="2 3">LMG 18091</strain>
    </source>
</reference>
<proteinExistence type="predicted"/>
<evidence type="ECO:0008006" key="4">
    <source>
        <dbReference type="Google" id="ProtNLM"/>
    </source>
</evidence>
<dbReference type="Proteomes" id="UP001189915">
    <property type="component" value="Unassembled WGS sequence"/>
</dbReference>
<evidence type="ECO:0000313" key="2">
    <source>
        <dbReference type="EMBL" id="CAJ0702318.1"/>
    </source>
</evidence>
<gene>
    <name evidence="2" type="ORF">LMG18091_03656</name>
</gene>
<dbReference type="RefSeq" id="WP_232039638.1">
    <property type="nucleotide sequence ID" value="NZ_CATWAF010000005.1"/>
</dbReference>